<name>M6FQ54_9LEPT</name>
<organism evidence="1 2">
    <name type="scientific">Leptospira weilii str. 2006001855</name>
    <dbReference type="NCBI Taxonomy" id="996804"/>
    <lineage>
        <taxon>Bacteria</taxon>
        <taxon>Pseudomonadati</taxon>
        <taxon>Spirochaetota</taxon>
        <taxon>Spirochaetia</taxon>
        <taxon>Leptospirales</taxon>
        <taxon>Leptospiraceae</taxon>
        <taxon>Leptospira</taxon>
    </lineage>
</organism>
<dbReference type="AlphaFoldDB" id="M6FQ54"/>
<protein>
    <submittedName>
        <fullName evidence="1">Uncharacterized protein</fullName>
    </submittedName>
</protein>
<evidence type="ECO:0000313" key="2">
    <source>
        <dbReference type="Proteomes" id="UP000012101"/>
    </source>
</evidence>
<reference evidence="1 2" key="1">
    <citation type="submission" date="2013-01" db="EMBL/GenBank/DDBJ databases">
        <authorList>
            <person name="Harkins D.M."/>
            <person name="Durkin A.S."/>
            <person name="Brinkac L.M."/>
            <person name="Haft D.H."/>
            <person name="Selengut J.D."/>
            <person name="Sanka R."/>
            <person name="DePew J."/>
            <person name="Purushe J."/>
            <person name="Hospenthal D.R."/>
            <person name="Murray C.K."/>
            <person name="Pimentel G."/>
            <person name="Wasfy M."/>
            <person name="Vinetz J.M."/>
            <person name="Sutton G.G."/>
            <person name="Nierman W.C."/>
            <person name="Fouts D.E."/>
        </authorList>
    </citation>
    <scope>NUCLEOTIDE SEQUENCE [LARGE SCALE GENOMIC DNA]</scope>
    <source>
        <strain evidence="1 2">2006001855</strain>
    </source>
</reference>
<dbReference type="EMBL" id="AFJM02000042">
    <property type="protein sequence ID" value="EMM72289.1"/>
    <property type="molecule type" value="Genomic_DNA"/>
</dbReference>
<gene>
    <name evidence="1" type="ORF">LEP1GSC038_3815</name>
</gene>
<dbReference type="Proteomes" id="UP000012101">
    <property type="component" value="Unassembled WGS sequence"/>
</dbReference>
<comment type="caution">
    <text evidence="1">The sequence shown here is derived from an EMBL/GenBank/DDBJ whole genome shotgun (WGS) entry which is preliminary data.</text>
</comment>
<evidence type="ECO:0000313" key="1">
    <source>
        <dbReference type="EMBL" id="EMM72289.1"/>
    </source>
</evidence>
<proteinExistence type="predicted"/>
<accession>M6FQ54</accession>
<sequence length="38" mass="4493">MESLRSYHLYIQYFANIFAADESSERVSLKIEPMLPNE</sequence>